<evidence type="ECO:0000313" key="2">
    <source>
        <dbReference type="Proteomes" id="UP000001064"/>
    </source>
</evidence>
<sequence>MTLISSIVHFGPNSQTKGLMVEATNKSNGYGINGVSKFMPRPGAYFYNGIGNPFILWASGIDRLIPHPV</sequence>
<accession>F0ZX55</accession>
<gene>
    <name evidence="1" type="ORF">DICPUDRAFT_156685</name>
</gene>
<protein>
    <submittedName>
        <fullName evidence="1">Uncharacterized protein</fullName>
    </submittedName>
</protein>
<dbReference type="AlphaFoldDB" id="F0ZX55"/>
<keyword evidence="2" id="KW-1185">Reference proteome</keyword>
<dbReference type="GeneID" id="10505758"/>
<name>F0ZX55_DICPU</name>
<organism evidence="1 2">
    <name type="scientific">Dictyostelium purpureum</name>
    <name type="common">Slime mold</name>
    <dbReference type="NCBI Taxonomy" id="5786"/>
    <lineage>
        <taxon>Eukaryota</taxon>
        <taxon>Amoebozoa</taxon>
        <taxon>Evosea</taxon>
        <taxon>Eumycetozoa</taxon>
        <taxon>Dictyostelia</taxon>
        <taxon>Dictyosteliales</taxon>
        <taxon>Dictyosteliaceae</taxon>
        <taxon>Dictyostelium</taxon>
    </lineage>
</organism>
<evidence type="ECO:0000313" key="1">
    <source>
        <dbReference type="EMBL" id="EGC31460.1"/>
    </source>
</evidence>
<dbReference type="RefSeq" id="XP_003291999.1">
    <property type="nucleotide sequence ID" value="XM_003291951.1"/>
</dbReference>
<dbReference type="VEuPathDB" id="AmoebaDB:DICPUDRAFT_156685"/>
<dbReference type="EMBL" id="GL871252">
    <property type="protein sequence ID" value="EGC31460.1"/>
    <property type="molecule type" value="Genomic_DNA"/>
</dbReference>
<dbReference type="InParanoid" id="F0ZX55"/>
<reference evidence="2" key="1">
    <citation type="journal article" date="2011" name="Genome Biol.">
        <title>Comparative genomics of the social amoebae Dictyostelium discoideum and Dictyostelium purpureum.</title>
        <authorList>
            <consortium name="US DOE Joint Genome Institute (JGI-PGF)"/>
            <person name="Sucgang R."/>
            <person name="Kuo A."/>
            <person name="Tian X."/>
            <person name="Salerno W."/>
            <person name="Parikh A."/>
            <person name="Feasley C.L."/>
            <person name="Dalin E."/>
            <person name="Tu H."/>
            <person name="Huang E."/>
            <person name="Barry K."/>
            <person name="Lindquist E."/>
            <person name="Shapiro H."/>
            <person name="Bruce D."/>
            <person name="Schmutz J."/>
            <person name="Salamov A."/>
            <person name="Fey P."/>
            <person name="Gaudet P."/>
            <person name="Anjard C."/>
            <person name="Babu M.M."/>
            <person name="Basu S."/>
            <person name="Bushmanova Y."/>
            <person name="van der Wel H."/>
            <person name="Katoh-Kurasawa M."/>
            <person name="Dinh C."/>
            <person name="Coutinho P.M."/>
            <person name="Saito T."/>
            <person name="Elias M."/>
            <person name="Schaap P."/>
            <person name="Kay R.R."/>
            <person name="Henrissat B."/>
            <person name="Eichinger L."/>
            <person name="Rivero F."/>
            <person name="Putnam N.H."/>
            <person name="West C.M."/>
            <person name="Loomis W.F."/>
            <person name="Chisholm R.L."/>
            <person name="Shaulsky G."/>
            <person name="Strassmann J.E."/>
            <person name="Queller D.C."/>
            <person name="Kuspa A."/>
            <person name="Grigoriev I.V."/>
        </authorList>
    </citation>
    <scope>NUCLEOTIDE SEQUENCE [LARGE SCALE GENOMIC DNA]</scope>
    <source>
        <strain evidence="2">QSDP1</strain>
    </source>
</reference>
<proteinExistence type="predicted"/>
<dbReference type="KEGG" id="dpp:DICPUDRAFT_156685"/>
<dbReference type="Proteomes" id="UP000001064">
    <property type="component" value="Unassembled WGS sequence"/>
</dbReference>